<dbReference type="PANTHER" id="PTHR30118:SF15">
    <property type="entry name" value="TRANSCRIPTIONAL REGULATORY PROTEIN"/>
    <property type="match status" value="1"/>
</dbReference>
<dbReference type="PRINTS" id="PR00039">
    <property type="entry name" value="HTHLYSR"/>
</dbReference>
<dbReference type="SUPFAM" id="SSF46785">
    <property type="entry name" value="Winged helix' DNA-binding domain"/>
    <property type="match status" value="1"/>
</dbReference>
<keyword evidence="7" id="KW-1185">Reference proteome</keyword>
<name>A0ABU9J4T1_9GAMM</name>
<dbReference type="EMBL" id="JBBWWT010000008">
    <property type="protein sequence ID" value="MEL1265713.1"/>
    <property type="molecule type" value="Genomic_DNA"/>
</dbReference>
<dbReference type="RefSeq" id="WP_341726887.1">
    <property type="nucleotide sequence ID" value="NZ_JBBWWT010000008.1"/>
</dbReference>
<comment type="similarity">
    <text evidence="1">Belongs to the LysR transcriptional regulatory family.</text>
</comment>
<dbReference type="SUPFAM" id="SSF53850">
    <property type="entry name" value="Periplasmic binding protein-like II"/>
    <property type="match status" value="1"/>
</dbReference>
<protein>
    <submittedName>
        <fullName evidence="6">LysR family transcriptional regulator</fullName>
    </submittedName>
</protein>
<dbReference type="Pfam" id="PF03466">
    <property type="entry name" value="LysR_substrate"/>
    <property type="match status" value="1"/>
</dbReference>
<evidence type="ECO:0000256" key="2">
    <source>
        <dbReference type="ARBA" id="ARBA00023015"/>
    </source>
</evidence>
<proteinExistence type="inferred from homology"/>
<dbReference type="PANTHER" id="PTHR30118">
    <property type="entry name" value="HTH-TYPE TRANSCRIPTIONAL REGULATOR LEUO-RELATED"/>
    <property type="match status" value="1"/>
</dbReference>
<dbReference type="InterPro" id="IPR037402">
    <property type="entry name" value="YidZ_PBP2"/>
</dbReference>
<evidence type="ECO:0000313" key="7">
    <source>
        <dbReference type="Proteomes" id="UP001459204"/>
    </source>
</evidence>
<dbReference type="Pfam" id="PF00126">
    <property type="entry name" value="HTH_1"/>
    <property type="match status" value="1"/>
</dbReference>
<sequence>MDIRPSDLPLLVSLDALLEEKNVTRAAAKLHMSQPALSAQLARLRLLFKDPLLVPSETGRGMVATKKAVDLAAPLREALARLGTIGARTQAFDPQRSATTFRIVGNSNAIATLGQRLVHSIQEQGNPALRISLASADADRSLQQFESGDVDLLLGPAMAIPDALKMRRLTTDRYVMAQRRHHPRGTGPLTLESYCSLNHVLVSGSGRFNGMMDEHLKKREQTRRVSVVVPGYDMVPGILDGTDLVATLPVGFLQAFDGRFDTFELPLDIPESSLAMAWHSRSDKDPAHRWLRDTLVHACQCGTTGNC</sequence>
<dbReference type="InterPro" id="IPR036390">
    <property type="entry name" value="WH_DNA-bd_sf"/>
</dbReference>
<evidence type="ECO:0000256" key="4">
    <source>
        <dbReference type="ARBA" id="ARBA00023163"/>
    </source>
</evidence>
<gene>
    <name evidence="6" type="ORF">AAD027_15265</name>
</gene>
<dbReference type="InterPro" id="IPR000847">
    <property type="entry name" value="LysR_HTH_N"/>
</dbReference>
<keyword evidence="3" id="KW-0238">DNA-binding</keyword>
<evidence type="ECO:0000259" key="5">
    <source>
        <dbReference type="PROSITE" id="PS50931"/>
    </source>
</evidence>
<evidence type="ECO:0000313" key="6">
    <source>
        <dbReference type="EMBL" id="MEL1265713.1"/>
    </source>
</evidence>
<dbReference type="InterPro" id="IPR050389">
    <property type="entry name" value="LysR-type_TF"/>
</dbReference>
<accession>A0ABU9J4T1</accession>
<dbReference type="InterPro" id="IPR005119">
    <property type="entry name" value="LysR_subst-bd"/>
</dbReference>
<keyword evidence="4" id="KW-0804">Transcription</keyword>
<evidence type="ECO:0000256" key="3">
    <source>
        <dbReference type="ARBA" id="ARBA00023125"/>
    </source>
</evidence>
<reference evidence="6 7" key="1">
    <citation type="submission" date="2024-04" db="EMBL/GenBank/DDBJ databases">
        <title>Draft genome sequence of Pseudoxanthomonas putridarboris WD12.</title>
        <authorList>
            <person name="Oh J."/>
        </authorList>
    </citation>
    <scope>NUCLEOTIDE SEQUENCE [LARGE SCALE GENOMIC DNA]</scope>
    <source>
        <strain evidence="6 7">WD12</strain>
    </source>
</reference>
<dbReference type="Gene3D" id="1.10.10.10">
    <property type="entry name" value="Winged helix-like DNA-binding domain superfamily/Winged helix DNA-binding domain"/>
    <property type="match status" value="1"/>
</dbReference>
<keyword evidence="2" id="KW-0805">Transcription regulation</keyword>
<organism evidence="6 7">
    <name type="scientific">Pseudoxanthomonas putridarboris</name>
    <dbReference type="NCBI Taxonomy" id="752605"/>
    <lineage>
        <taxon>Bacteria</taxon>
        <taxon>Pseudomonadati</taxon>
        <taxon>Pseudomonadota</taxon>
        <taxon>Gammaproteobacteria</taxon>
        <taxon>Lysobacterales</taxon>
        <taxon>Lysobacteraceae</taxon>
        <taxon>Pseudoxanthomonas</taxon>
    </lineage>
</organism>
<dbReference type="Proteomes" id="UP001459204">
    <property type="component" value="Unassembled WGS sequence"/>
</dbReference>
<dbReference type="PROSITE" id="PS50931">
    <property type="entry name" value="HTH_LYSR"/>
    <property type="match status" value="1"/>
</dbReference>
<evidence type="ECO:0000256" key="1">
    <source>
        <dbReference type="ARBA" id="ARBA00009437"/>
    </source>
</evidence>
<dbReference type="CDD" id="cd08417">
    <property type="entry name" value="PBP2_Nitroaromatics_like"/>
    <property type="match status" value="1"/>
</dbReference>
<dbReference type="Gene3D" id="3.40.190.10">
    <property type="entry name" value="Periplasmic binding protein-like II"/>
    <property type="match status" value="2"/>
</dbReference>
<comment type="caution">
    <text evidence="6">The sequence shown here is derived from an EMBL/GenBank/DDBJ whole genome shotgun (WGS) entry which is preliminary data.</text>
</comment>
<dbReference type="InterPro" id="IPR036388">
    <property type="entry name" value="WH-like_DNA-bd_sf"/>
</dbReference>
<feature type="domain" description="HTH lysR-type" evidence="5">
    <location>
        <begin position="1"/>
        <end position="65"/>
    </location>
</feature>